<evidence type="ECO:0000313" key="6">
    <source>
        <dbReference type="Proteomes" id="UP000019146"/>
    </source>
</evidence>
<evidence type="ECO:0000259" key="4">
    <source>
        <dbReference type="Pfam" id="PF12682"/>
    </source>
</evidence>
<dbReference type="Proteomes" id="UP000019146">
    <property type="component" value="Chromosome 1"/>
</dbReference>
<dbReference type="Pfam" id="PF12682">
    <property type="entry name" value="Flavodoxin_4"/>
    <property type="match status" value="1"/>
</dbReference>
<dbReference type="SUPFAM" id="SSF52218">
    <property type="entry name" value="Flavoproteins"/>
    <property type="match status" value="1"/>
</dbReference>
<organism evidence="5 6">
    <name type="scientific">Paraburkholderia caribensis MBA4</name>
    <dbReference type="NCBI Taxonomy" id="1323664"/>
    <lineage>
        <taxon>Bacteria</taxon>
        <taxon>Pseudomonadati</taxon>
        <taxon>Pseudomonadota</taxon>
        <taxon>Betaproteobacteria</taxon>
        <taxon>Burkholderiales</taxon>
        <taxon>Burkholderiaceae</taxon>
        <taxon>Paraburkholderia</taxon>
    </lineage>
</organism>
<dbReference type="AlphaFoldDB" id="A0A0N7JU31"/>
<dbReference type="PANTHER" id="PTHR39201">
    <property type="entry name" value="EXPORTED PROTEIN-RELATED"/>
    <property type="match status" value="1"/>
</dbReference>
<dbReference type="PANTHER" id="PTHR39201:SF1">
    <property type="entry name" value="FLAVODOXIN-LIKE DOMAIN-CONTAINING PROTEIN"/>
    <property type="match status" value="1"/>
</dbReference>
<dbReference type="GO" id="GO:0010181">
    <property type="term" value="F:FMN binding"/>
    <property type="evidence" value="ECO:0007669"/>
    <property type="project" value="InterPro"/>
</dbReference>
<gene>
    <name evidence="5" type="ORF">K788_0004527</name>
</gene>
<evidence type="ECO:0000256" key="2">
    <source>
        <dbReference type="ARBA" id="ARBA00022630"/>
    </source>
</evidence>
<reference evidence="5 6" key="1">
    <citation type="journal article" date="2014" name="Genome Announc.">
        <title>Draft Genome Sequence of the Haloacid-Degrading Burkholderia caribensis Strain MBA4.</title>
        <authorList>
            <person name="Pan Y."/>
            <person name="Kong K.F."/>
            <person name="Tsang J.S."/>
        </authorList>
    </citation>
    <scope>NUCLEOTIDE SEQUENCE [LARGE SCALE GENOMIC DNA]</scope>
    <source>
        <strain evidence="5 6">MBA4</strain>
    </source>
</reference>
<comment type="cofactor">
    <cofactor evidence="1">
        <name>FMN</name>
        <dbReference type="ChEBI" id="CHEBI:58210"/>
    </cofactor>
</comment>
<accession>A0A0N7JU31</accession>
<dbReference type="EMBL" id="CP012746">
    <property type="protein sequence ID" value="ALL65277.1"/>
    <property type="molecule type" value="Genomic_DNA"/>
</dbReference>
<dbReference type="PROSITE" id="PS00201">
    <property type="entry name" value="FLAVODOXIN"/>
    <property type="match status" value="1"/>
</dbReference>
<dbReference type="KEGG" id="bcai:K788_0004527"/>
<dbReference type="InterPro" id="IPR008254">
    <property type="entry name" value="Flavodoxin/NO_synth"/>
</dbReference>
<evidence type="ECO:0000256" key="1">
    <source>
        <dbReference type="ARBA" id="ARBA00001917"/>
    </source>
</evidence>
<evidence type="ECO:0000256" key="3">
    <source>
        <dbReference type="ARBA" id="ARBA00022643"/>
    </source>
</evidence>
<keyword evidence="2" id="KW-0285">Flavoprotein</keyword>
<protein>
    <submittedName>
        <fullName evidence="5">Flavodoxin</fullName>
    </submittedName>
</protein>
<dbReference type="Gene3D" id="3.40.50.360">
    <property type="match status" value="1"/>
</dbReference>
<sequence length="180" mass="19470">METDVSEPRSTILVVYYSRTGTTRRIAEMLAAELGADIEPICEQGANASRAGARGYLRSLIDALCRRRVRITPALHDPSGYELVVMGSPVWASHASAPALAWLAEHGAQIRNLALFCCLGGSGAKPALEQLAGTARQTPVATCAITAHDLHQRIDGELRQSFARKIRHKLATRLEAEWGA</sequence>
<dbReference type="InterPro" id="IPR001226">
    <property type="entry name" value="Flavodoxin_CS"/>
</dbReference>
<keyword evidence="3" id="KW-0288">FMN</keyword>
<feature type="domain" description="Flavodoxin-like" evidence="4">
    <location>
        <begin position="12"/>
        <end position="134"/>
    </location>
</feature>
<proteinExistence type="predicted"/>
<dbReference type="InterPro" id="IPR029039">
    <property type="entry name" value="Flavoprotein-like_sf"/>
</dbReference>
<name>A0A0N7JU31_9BURK</name>
<dbReference type="GO" id="GO:0009055">
    <property type="term" value="F:electron transfer activity"/>
    <property type="evidence" value="ECO:0007669"/>
    <property type="project" value="InterPro"/>
</dbReference>
<evidence type="ECO:0000313" key="5">
    <source>
        <dbReference type="EMBL" id="ALL65277.1"/>
    </source>
</evidence>